<dbReference type="RefSeq" id="WP_376999241.1">
    <property type="nucleotide sequence ID" value="NZ_JBHSQE010000001.1"/>
</dbReference>
<organism evidence="2 3">
    <name type="scientific">Corynebacterium nasicanis</name>
    <dbReference type="NCBI Taxonomy" id="1448267"/>
    <lineage>
        <taxon>Bacteria</taxon>
        <taxon>Bacillati</taxon>
        <taxon>Actinomycetota</taxon>
        <taxon>Actinomycetes</taxon>
        <taxon>Mycobacteriales</taxon>
        <taxon>Corynebacteriaceae</taxon>
        <taxon>Corynebacterium</taxon>
    </lineage>
</organism>
<accession>A0ABW1Q881</accession>
<protein>
    <submittedName>
        <fullName evidence="2">Uncharacterized protein</fullName>
    </submittedName>
</protein>
<evidence type="ECO:0000313" key="2">
    <source>
        <dbReference type="EMBL" id="MFC6145519.1"/>
    </source>
</evidence>
<keyword evidence="3" id="KW-1185">Reference proteome</keyword>
<evidence type="ECO:0000313" key="3">
    <source>
        <dbReference type="Proteomes" id="UP001596244"/>
    </source>
</evidence>
<reference evidence="3" key="1">
    <citation type="journal article" date="2019" name="Int. J. Syst. Evol. Microbiol.">
        <title>The Global Catalogue of Microorganisms (GCM) 10K type strain sequencing project: providing services to taxonomists for standard genome sequencing and annotation.</title>
        <authorList>
            <consortium name="The Broad Institute Genomics Platform"/>
            <consortium name="The Broad Institute Genome Sequencing Center for Infectious Disease"/>
            <person name="Wu L."/>
            <person name="Ma J."/>
        </authorList>
    </citation>
    <scope>NUCLEOTIDE SEQUENCE [LARGE SCALE GENOMIC DNA]</scope>
    <source>
        <strain evidence="3">CCUG 51943</strain>
    </source>
</reference>
<dbReference type="Proteomes" id="UP001596244">
    <property type="component" value="Unassembled WGS sequence"/>
</dbReference>
<feature type="compositionally biased region" description="Polar residues" evidence="1">
    <location>
        <begin position="1"/>
        <end position="11"/>
    </location>
</feature>
<feature type="region of interest" description="Disordered" evidence="1">
    <location>
        <begin position="1"/>
        <end position="20"/>
    </location>
</feature>
<comment type="caution">
    <text evidence="2">The sequence shown here is derived from an EMBL/GenBank/DDBJ whole genome shotgun (WGS) entry which is preliminary data.</text>
</comment>
<sequence length="109" mass="12725">MKYYSTATKRGNGSIVRDHEDGRTMELFRGPSEMDGTPARWVPSAAFQDRVRYDRPGEWFMLDGDNPEHVDRVNRIIAAISRRSLEREKEVEERLARRRARNQLAGTNF</sequence>
<proteinExistence type="predicted"/>
<dbReference type="EMBL" id="JBHSQE010000001">
    <property type="protein sequence ID" value="MFC6145519.1"/>
    <property type="molecule type" value="Genomic_DNA"/>
</dbReference>
<name>A0ABW1Q881_9CORY</name>
<evidence type="ECO:0000256" key="1">
    <source>
        <dbReference type="SAM" id="MobiDB-lite"/>
    </source>
</evidence>
<gene>
    <name evidence="2" type="ORF">ACFPUZ_01665</name>
</gene>